<dbReference type="Proteomes" id="UP001144396">
    <property type="component" value="Unassembled WGS sequence"/>
</dbReference>
<keyword evidence="6 12" id="KW-0418">Kinase</keyword>
<protein>
    <recommendedName>
        <fullName evidence="2">histidine kinase</fullName>
        <ecNumber evidence="2">2.7.13.3</ecNumber>
    </recommendedName>
</protein>
<dbReference type="Gene3D" id="1.20.5.1930">
    <property type="match status" value="1"/>
</dbReference>
<keyword evidence="7" id="KW-0067">ATP-binding</keyword>
<dbReference type="EMBL" id="BSDP01000001">
    <property type="protein sequence ID" value="GLI28728.1"/>
    <property type="molecule type" value="Genomic_DNA"/>
</dbReference>
<keyword evidence="13" id="KW-1185">Reference proteome</keyword>
<organism evidence="12 13">
    <name type="scientific">Agromyces rhizosphaerae</name>
    <dbReference type="NCBI Taxonomy" id="88374"/>
    <lineage>
        <taxon>Bacteria</taxon>
        <taxon>Bacillati</taxon>
        <taxon>Actinomycetota</taxon>
        <taxon>Actinomycetes</taxon>
        <taxon>Micrococcales</taxon>
        <taxon>Microbacteriaceae</taxon>
        <taxon>Agromyces</taxon>
    </lineage>
</organism>
<evidence type="ECO:0000256" key="6">
    <source>
        <dbReference type="ARBA" id="ARBA00022777"/>
    </source>
</evidence>
<dbReference type="InterPro" id="IPR050482">
    <property type="entry name" value="Sensor_HK_TwoCompSys"/>
</dbReference>
<accession>A0A9W6FSZ5</accession>
<evidence type="ECO:0000256" key="2">
    <source>
        <dbReference type="ARBA" id="ARBA00012438"/>
    </source>
</evidence>
<dbReference type="GO" id="GO:0046983">
    <property type="term" value="F:protein dimerization activity"/>
    <property type="evidence" value="ECO:0007669"/>
    <property type="project" value="InterPro"/>
</dbReference>
<dbReference type="Pfam" id="PF13796">
    <property type="entry name" value="Sensor"/>
    <property type="match status" value="1"/>
</dbReference>
<evidence type="ECO:0000256" key="3">
    <source>
        <dbReference type="ARBA" id="ARBA00022553"/>
    </source>
</evidence>
<dbReference type="PANTHER" id="PTHR24421">
    <property type="entry name" value="NITRATE/NITRITE SENSOR PROTEIN NARX-RELATED"/>
    <property type="match status" value="1"/>
</dbReference>
<dbReference type="EC" id="2.7.13.3" evidence="2"/>
<sequence length="460" mass="50231">MSDHDTAPRRRRGYFGLWAGMPRELVFLLISMPIAWVGFSVAVGLVSTGFGLLVLVVGVLFLTATFYVARGFGWTELRLLHWTGQREIRSPWPPAATTPSFWRGAFGPFIDGHYWLYVLHVLVVGPVVSLFTFVVTVVWVSIGLGGATYWFWERWLPLDGQNVWTVEYVWEFVFGVPITMDPRQAESIFLLVLGLVFLVTLPLVTRGLTLIHQGVALGMLGPWRSQALEREVQQLSASRGAAVQAEDRSLRRLERDIHDGPQQRLVRLQMDLAAAERAIARDPEVAPTVLGEAREQAREALDELRALSRGFAPPILQDRGLAAALASLASRSPIRVEEHVDLPDDGRIPAEIERNVYFIAAELLTNAAKHSRATAIGLHCSVRQAPAGGGGSWLDLWVIDDGDGGAAIVPGHGLSGLEERVRGLRGILRVDSPAGGPTTAGAHIPFTALVPEAAEPAPLS</sequence>
<dbReference type="SUPFAM" id="SSF55874">
    <property type="entry name" value="ATPase domain of HSP90 chaperone/DNA topoisomerase II/histidine kinase"/>
    <property type="match status" value="1"/>
</dbReference>
<feature type="domain" description="Signal transduction histidine kinase subgroup 3 dimerisation and phosphoacceptor" evidence="10">
    <location>
        <begin position="251"/>
        <end position="314"/>
    </location>
</feature>
<name>A0A9W6FSZ5_9MICO</name>
<proteinExistence type="predicted"/>
<dbReference type="CDD" id="cd16917">
    <property type="entry name" value="HATPase_UhpB-NarQ-NarX-like"/>
    <property type="match status" value="1"/>
</dbReference>
<dbReference type="RefSeq" id="WP_281886370.1">
    <property type="nucleotide sequence ID" value="NZ_BSDP01000001.1"/>
</dbReference>
<evidence type="ECO:0000256" key="1">
    <source>
        <dbReference type="ARBA" id="ARBA00000085"/>
    </source>
</evidence>
<dbReference type="InterPro" id="IPR025828">
    <property type="entry name" value="Put_sensor_dom"/>
</dbReference>
<dbReference type="GO" id="GO:0000155">
    <property type="term" value="F:phosphorelay sensor kinase activity"/>
    <property type="evidence" value="ECO:0007669"/>
    <property type="project" value="InterPro"/>
</dbReference>
<evidence type="ECO:0000313" key="12">
    <source>
        <dbReference type="EMBL" id="GLI28728.1"/>
    </source>
</evidence>
<dbReference type="PANTHER" id="PTHR24421:SF10">
    <property type="entry name" value="NITRATE_NITRITE SENSOR PROTEIN NARQ"/>
    <property type="match status" value="1"/>
</dbReference>
<reference evidence="12" key="1">
    <citation type="submission" date="2022-12" db="EMBL/GenBank/DDBJ databases">
        <title>Reference genome sequencing for broad-spectrum identification of bacterial and archaeal isolates by mass spectrometry.</title>
        <authorList>
            <person name="Sekiguchi Y."/>
            <person name="Tourlousse D.M."/>
        </authorList>
    </citation>
    <scope>NUCLEOTIDE SEQUENCE</scope>
    <source>
        <strain evidence="12">14</strain>
    </source>
</reference>
<evidence type="ECO:0000256" key="4">
    <source>
        <dbReference type="ARBA" id="ARBA00022679"/>
    </source>
</evidence>
<keyword evidence="8" id="KW-0902">Two-component regulatory system</keyword>
<dbReference type="Gene3D" id="3.30.565.10">
    <property type="entry name" value="Histidine kinase-like ATPase, C-terminal domain"/>
    <property type="match status" value="1"/>
</dbReference>
<dbReference type="GO" id="GO:0016020">
    <property type="term" value="C:membrane"/>
    <property type="evidence" value="ECO:0007669"/>
    <property type="project" value="InterPro"/>
</dbReference>
<dbReference type="InterPro" id="IPR036890">
    <property type="entry name" value="HATPase_C_sf"/>
</dbReference>
<evidence type="ECO:0000313" key="13">
    <source>
        <dbReference type="Proteomes" id="UP001144396"/>
    </source>
</evidence>
<keyword evidence="9" id="KW-1133">Transmembrane helix</keyword>
<keyword evidence="5" id="KW-0547">Nucleotide-binding</keyword>
<evidence type="ECO:0000259" key="11">
    <source>
        <dbReference type="Pfam" id="PF13796"/>
    </source>
</evidence>
<dbReference type="Pfam" id="PF07730">
    <property type="entry name" value="HisKA_3"/>
    <property type="match status" value="1"/>
</dbReference>
<keyword evidence="4" id="KW-0808">Transferase</keyword>
<feature type="transmembrane region" description="Helical" evidence="9">
    <location>
        <begin position="114"/>
        <end position="142"/>
    </location>
</feature>
<feature type="transmembrane region" description="Helical" evidence="9">
    <location>
        <begin position="187"/>
        <end position="204"/>
    </location>
</feature>
<evidence type="ECO:0000256" key="9">
    <source>
        <dbReference type="SAM" id="Phobius"/>
    </source>
</evidence>
<dbReference type="InterPro" id="IPR011712">
    <property type="entry name" value="Sig_transdc_His_kin_sub3_dim/P"/>
</dbReference>
<keyword evidence="9" id="KW-0812">Transmembrane</keyword>
<evidence type="ECO:0000256" key="7">
    <source>
        <dbReference type="ARBA" id="ARBA00022840"/>
    </source>
</evidence>
<evidence type="ECO:0000256" key="8">
    <source>
        <dbReference type="ARBA" id="ARBA00023012"/>
    </source>
</evidence>
<keyword evidence="3" id="KW-0597">Phosphoprotein</keyword>
<dbReference type="AlphaFoldDB" id="A0A9W6FSZ5"/>
<keyword evidence="9" id="KW-0472">Membrane</keyword>
<comment type="caution">
    <text evidence="12">The sequence shown here is derived from an EMBL/GenBank/DDBJ whole genome shotgun (WGS) entry which is preliminary data.</text>
</comment>
<comment type="catalytic activity">
    <reaction evidence="1">
        <text>ATP + protein L-histidine = ADP + protein N-phospho-L-histidine.</text>
        <dbReference type="EC" id="2.7.13.3"/>
    </reaction>
</comment>
<feature type="transmembrane region" description="Helical" evidence="9">
    <location>
        <begin position="25"/>
        <end position="44"/>
    </location>
</feature>
<evidence type="ECO:0000259" key="10">
    <source>
        <dbReference type="Pfam" id="PF07730"/>
    </source>
</evidence>
<feature type="transmembrane region" description="Helical" evidence="9">
    <location>
        <begin position="50"/>
        <end position="69"/>
    </location>
</feature>
<feature type="domain" description="Putative sensor" evidence="11">
    <location>
        <begin position="27"/>
        <end position="220"/>
    </location>
</feature>
<gene>
    <name evidence="12" type="ORF">ARHIZOSPH14_29700</name>
</gene>
<dbReference type="GO" id="GO:0005524">
    <property type="term" value="F:ATP binding"/>
    <property type="evidence" value="ECO:0007669"/>
    <property type="project" value="UniProtKB-KW"/>
</dbReference>
<evidence type="ECO:0000256" key="5">
    <source>
        <dbReference type="ARBA" id="ARBA00022741"/>
    </source>
</evidence>